<comment type="subcellular location">
    <subcellularLocation>
        <location evidence="1">Membrane</location>
        <topology evidence="1">Multi-pass membrane protein</topology>
    </subcellularLocation>
</comment>
<evidence type="ECO:0000259" key="6">
    <source>
        <dbReference type="Pfam" id="PF00892"/>
    </source>
</evidence>
<dbReference type="EMBL" id="CP003557">
    <property type="protein sequence ID" value="AFN73389.1"/>
    <property type="molecule type" value="Genomic_DNA"/>
</dbReference>
<reference evidence="7 8" key="1">
    <citation type="journal article" date="2013" name="PLoS ONE">
        <title>Genomic analysis of Melioribacter roseus, facultatively anaerobic organotrophic bacterium representing a novel deep lineage within Bacteriodetes/Chlorobi group.</title>
        <authorList>
            <person name="Kadnikov V.V."/>
            <person name="Mardanov A.V."/>
            <person name="Podosokorskaya O.A."/>
            <person name="Gavrilov S.N."/>
            <person name="Kublanov I.V."/>
            <person name="Beletsky A.V."/>
            <person name="Bonch-Osmolovskaya E.A."/>
            <person name="Ravin N.V."/>
        </authorList>
    </citation>
    <scope>NUCLEOTIDE SEQUENCE [LARGE SCALE GENOMIC DNA]</scope>
    <source>
        <strain evidence="8">JCM 17771 / P3M-2</strain>
    </source>
</reference>
<dbReference type="PANTHER" id="PTHR32322:SF14">
    <property type="entry name" value="PROTEIN PAGO"/>
    <property type="match status" value="1"/>
</dbReference>
<sequence>MEKLKVAGGYILICIIWGSTWLAIRLGLDSIDPIISVGIRFLLASGFIYFLMKFNDVELQVDKKSVKIYLMLAFFSFIIPFGLVYWAEQFIPSGLASILFAIMPFGVIIFSRLMMPQNRVGLSQLAGVALGFAGIVIIFSENIHIEITNYLWGMIAVLVSSMMQAFIAVAMKKHGGHLHPLSMNFLPLLIAGIVLIPIAFIFETPSRWIFDAKSVGSILYLAFFGTVVTFTTYYWLLKRMNVVILSLSAFITPIIAVVLGWLILDEYFSQRVIMGSSLVLIGILFANFKGLIKYFHMRRSRVNI</sequence>
<keyword evidence="3 5" id="KW-1133">Transmembrane helix</keyword>
<dbReference type="HOGENOM" id="CLU_033863_5_1_10"/>
<evidence type="ECO:0000256" key="4">
    <source>
        <dbReference type="ARBA" id="ARBA00023136"/>
    </source>
</evidence>
<dbReference type="AlphaFoldDB" id="I6ZMY8"/>
<protein>
    <submittedName>
        <fullName evidence="7">DMT superfamily drug/metaboltie permease</fullName>
    </submittedName>
</protein>
<evidence type="ECO:0000313" key="8">
    <source>
        <dbReference type="Proteomes" id="UP000009011"/>
    </source>
</evidence>
<keyword evidence="2 5" id="KW-0812">Transmembrane</keyword>
<keyword evidence="4 5" id="KW-0472">Membrane</keyword>
<name>I6ZMY8_MELRP</name>
<dbReference type="SUPFAM" id="SSF103481">
    <property type="entry name" value="Multidrug resistance efflux transporter EmrE"/>
    <property type="match status" value="2"/>
</dbReference>
<dbReference type="RefSeq" id="WP_014854826.1">
    <property type="nucleotide sequence ID" value="NC_018178.1"/>
</dbReference>
<evidence type="ECO:0000256" key="2">
    <source>
        <dbReference type="ARBA" id="ARBA00022692"/>
    </source>
</evidence>
<dbReference type="GO" id="GO:0016020">
    <property type="term" value="C:membrane"/>
    <property type="evidence" value="ECO:0007669"/>
    <property type="project" value="UniProtKB-SubCell"/>
</dbReference>
<feature type="transmembrane region" description="Helical" evidence="5">
    <location>
        <begin position="125"/>
        <end position="145"/>
    </location>
</feature>
<feature type="transmembrane region" description="Helical" evidence="5">
    <location>
        <begin position="151"/>
        <end position="171"/>
    </location>
</feature>
<evidence type="ECO:0000313" key="7">
    <source>
        <dbReference type="EMBL" id="AFN73389.1"/>
    </source>
</evidence>
<dbReference type="InterPro" id="IPR037185">
    <property type="entry name" value="EmrE-like"/>
</dbReference>
<evidence type="ECO:0000256" key="3">
    <source>
        <dbReference type="ARBA" id="ARBA00022989"/>
    </source>
</evidence>
<feature type="domain" description="EamA" evidence="6">
    <location>
        <begin position="11"/>
        <end position="139"/>
    </location>
</feature>
<feature type="transmembrane region" description="Helical" evidence="5">
    <location>
        <begin position="7"/>
        <end position="28"/>
    </location>
</feature>
<feature type="domain" description="EamA" evidence="6">
    <location>
        <begin position="151"/>
        <end position="287"/>
    </location>
</feature>
<evidence type="ECO:0000256" key="5">
    <source>
        <dbReference type="SAM" id="Phobius"/>
    </source>
</evidence>
<feature type="transmembrane region" description="Helical" evidence="5">
    <location>
        <begin position="214"/>
        <end position="236"/>
    </location>
</feature>
<proteinExistence type="predicted"/>
<dbReference type="eggNOG" id="COG0697">
    <property type="taxonomic scope" value="Bacteria"/>
</dbReference>
<feature type="transmembrane region" description="Helical" evidence="5">
    <location>
        <begin position="270"/>
        <end position="292"/>
    </location>
</feature>
<dbReference type="InterPro" id="IPR050638">
    <property type="entry name" value="AA-Vitamin_Transporters"/>
</dbReference>
<dbReference type="InterPro" id="IPR000620">
    <property type="entry name" value="EamA_dom"/>
</dbReference>
<dbReference type="Proteomes" id="UP000009011">
    <property type="component" value="Chromosome"/>
</dbReference>
<keyword evidence="8" id="KW-1185">Reference proteome</keyword>
<feature type="transmembrane region" description="Helical" evidence="5">
    <location>
        <begin position="34"/>
        <end position="54"/>
    </location>
</feature>
<evidence type="ECO:0000256" key="1">
    <source>
        <dbReference type="ARBA" id="ARBA00004141"/>
    </source>
</evidence>
<accession>I6ZMY8</accession>
<organism evidence="7 8">
    <name type="scientific">Melioribacter roseus (strain DSM 23840 / JCM 17771 / VKM B-2668 / P3M-2)</name>
    <dbReference type="NCBI Taxonomy" id="1191523"/>
    <lineage>
        <taxon>Bacteria</taxon>
        <taxon>Pseudomonadati</taxon>
        <taxon>Ignavibacteriota</taxon>
        <taxon>Ignavibacteria</taxon>
        <taxon>Ignavibacteriales</taxon>
        <taxon>Melioribacteraceae</taxon>
        <taxon>Melioribacter</taxon>
    </lineage>
</organism>
<gene>
    <name evidence="7" type="ordered locus">MROS_0145</name>
</gene>
<dbReference type="PANTHER" id="PTHR32322">
    <property type="entry name" value="INNER MEMBRANE TRANSPORTER"/>
    <property type="match status" value="1"/>
</dbReference>
<dbReference type="Pfam" id="PF00892">
    <property type="entry name" value="EamA"/>
    <property type="match status" value="2"/>
</dbReference>
<dbReference type="STRING" id="1191523.MROS_0145"/>
<feature type="transmembrane region" description="Helical" evidence="5">
    <location>
        <begin position="93"/>
        <end position="113"/>
    </location>
</feature>
<dbReference type="OrthoDB" id="9812547at2"/>
<feature type="transmembrane region" description="Helical" evidence="5">
    <location>
        <begin position="243"/>
        <end position="264"/>
    </location>
</feature>
<dbReference type="KEGG" id="mro:MROS_0145"/>
<feature type="transmembrane region" description="Helical" evidence="5">
    <location>
        <begin position="66"/>
        <end position="87"/>
    </location>
</feature>
<feature type="transmembrane region" description="Helical" evidence="5">
    <location>
        <begin position="183"/>
        <end position="202"/>
    </location>
</feature>